<dbReference type="EC" id="1.14.11.61" evidence="4"/>
<dbReference type="OrthoDB" id="288590at2759"/>
<evidence type="ECO:0000256" key="10">
    <source>
        <dbReference type="RuleBase" id="RU003682"/>
    </source>
</evidence>
<dbReference type="SUPFAM" id="SSF51197">
    <property type="entry name" value="Clavaminate synthase-like"/>
    <property type="match status" value="1"/>
</dbReference>
<feature type="domain" description="Fe2OG dioxygenase" evidence="11">
    <location>
        <begin position="198"/>
        <end position="306"/>
    </location>
</feature>
<evidence type="ECO:0000256" key="7">
    <source>
        <dbReference type="ARBA" id="ARBA00023002"/>
    </source>
</evidence>
<comment type="caution">
    <text evidence="12">The sequence shown here is derived from an EMBL/GenBank/DDBJ whole genome shotgun (WGS) entry which is preliminary data.</text>
</comment>
<dbReference type="Pfam" id="PF14226">
    <property type="entry name" value="DIOX_N"/>
    <property type="match status" value="1"/>
</dbReference>
<proteinExistence type="inferred from homology"/>
<dbReference type="InterPro" id="IPR026992">
    <property type="entry name" value="DIOX_N"/>
</dbReference>
<dbReference type="GO" id="GO:0002238">
    <property type="term" value="P:response to molecule of fungal origin"/>
    <property type="evidence" value="ECO:0007669"/>
    <property type="project" value="UniProtKB-ARBA"/>
</dbReference>
<dbReference type="InterPro" id="IPR050295">
    <property type="entry name" value="Plant_2OG-oxidoreductases"/>
</dbReference>
<keyword evidence="5 10" id="KW-0479">Metal-binding</keyword>
<dbReference type="AlphaFoldDB" id="A0A5N6M9K2"/>
<gene>
    <name evidence="12" type="ORF">E3N88_32360</name>
</gene>
<dbReference type="Pfam" id="PF03171">
    <property type="entry name" value="2OG-FeII_Oxy"/>
    <property type="match status" value="1"/>
</dbReference>
<comment type="cofactor">
    <cofactor evidence="1">
        <name>L-ascorbate</name>
        <dbReference type="ChEBI" id="CHEBI:38290"/>
    </cofactor>
</comment>
<evidence type="ECO:0000313" key="12">
    <source>
        <dbReference type="EMBL" id="KAD3336841.1"/>
    </source>
</evidence>
<dbReference type="GO" id="GO:0046872">
    <property type="term" value="F:metal ion binding"/>
    <property type="evidence" value="ECO:0007669"/>
    <property type="project" value="UniProtKB-KW"/>
</dbReference>
<evidence type="ECO:0000256" key="9">
    <source>
        <dbReference type="ARBA" id="ARBA00048503"/>
    </source>
</evidence>
<sequence length="382" mass="44049">MAVWFTDTHELKTFLVDEGHGVKGLSELNIKTLPELFIQPPEKRFDVRKVLHNESIPIIDMSNSEDPEVIKMICDAAEKWGFFQVVNHGVPVKVLDDVKDATKRFFSLPANEKKSYLFKKSPTKNVRLVTSFIPEVDKVFEWKDYLSCFYVSDDEAFAFWPPVCRDQLLKYMKESEPLIKRLLQVLITRLNISKLDETNEPLLMGSRRMNLNYYPSCPNPELTVGVGSHSDVSTLTVLLQDETGGLYVRKHDTDNWVHVLPIKGSLTINIGDALQIMSNGRYKSIEHHVIANKHENRVSVPIFVNPRPSDIIGPLPGLIERGENALYKHVLYSDYVKHFYRKSHNGKDTIDFSKKVGRTWLKVEDNLIIEIDNLDPRTHQYW</sequence>
<dbReference type="InterPro" id="IPR005123">
    <property type="entry name" value="Oxoglu/Fe-dep_dioxygenase_dom"/>
</dbReference>
<dbReference type="GO" id="GO:0009805">
    <property type="term" value="P:coumarin biosynthetic process"/>
    <property type="evidence" value="ECO:0007669"/>
    <property type="project" value="UniProtKB-ARBA"/>
</dbReference>
<evidence type="ECO:0000259" key="11">
    <source>
        <dbReference type="PROSITE" id="PS51471"/>
    </source>
</evidence>
<evidence type="ECO:0000256" key="3">
    <source>
        <dbReference type="ARBA" id="ARBA00008056"/>
    </source>
</evidence>
<reference evidence="12 13" key="1">
    <citation type="submission" date="2019-05" db="EMBL/GenBank/DDBJ databases">
        <title>Mikania micrantha, genome provides insights into the molecular mechanism of rapid growth.</title>
        <authorList>
            <person name="Liu B."/>
        </authorList>
    </citation>
    <scope>NUCLEOTIDE SEQUENCE [LARGE SCALE GENOMIC DNA]</scope>
    <source>
        <strain evidence="12">NLD-2019</strain>
        <tissue evidence="12">Leaf</tissue>
    </source>
</reference>
<dbReference type="PROSITE" id="PS51471">
    <property type="entry name" value="FE2OG_OXY"/>
    <property type="match status" value="1"/>
</dbReference>
<evidence type="ECO:0000256" key="1">
    <source>
        <dbReference type="ARBA" id="ARBA00001961"/>
    </source>
</evidence>
<protein>
    <recommendedName>
        <fullName evidence="4">feruloyl-CoA 6-hydroxylase</fullName>
        <ecNumber evidence="4">1.14.11.61</ecNumber>
    </recommendedName>
</protein>
<comment type="catalytic activity">
    <reaction evidence="9">
        <text>(E)-feruloyl-CoA + 2-oxoglutarate + O2 = (E)-6-hydroxyferuloyl-CoA + succinate + CO2</text>
        <dbReference type="Rhea" id="RHEA:57856"/>
        <dbReference type="ChEBI" id="CHEBI:15379"/>
        <dbReference type="ChEBI" id="CHEBI:16526"/>
        <dbReference type="ChEBI" id="CHEBI:16810"/>
        <dbReference type="ChEBI" id="CHEBI:30031"/>
        <dbReference type="ChEBI" id="CHEBI:87305"/>
        <dbReference type="ChEBI" id="CHEBI:142390"/>
        <dbReference type="EC" id="1.14.11.61"/>
    </reaction>
</comment>
<comment type="pathway">
    <text evidence="2">Phenylpropanoid metabolism.</text>
</comment>
<evidence type="ECO:0000256" key="6">
    <source>
        <dbReference type="ARBA" id="ARBA00022964"/>
    </source>
</evidence>
<dbReference type="PANTHER" id="PTHR47991">
    <property type="entry name" value="OXOGLUTARATE/IRON-DEPENDENT DIOXYGENASE"/>
    <property type="match status" value="1"/>
</dbReference>
<dbReference type="InterPro" id="IPR027443">
    <property type="entry name" value="IPNS-like_sf"/>
</dbReference>
<evidence type="ECO:0000256" key="8">
    <source>
        <dbReference type="ARBA" id="ARBA00023004"/>
    </source>
</evidence>
<evidence type="ECO:0000313" key="13">
    <source>
        <dbReference type="Proteomes" id="UP000326396"/>
    </source>
</evidence>
<keyword evidence="13" id="KW-1185">Reference proteome</keyword>
<evidence type="ECO:0000256" key="5">
    <source>
        <dbReference type="ARBA" id="ARBA00022723"/>
    </source>
</evidence>
<keyword evidence="6" id="KW-0223">Dioxygenase</keyword>
<dbReference type="Proteomes" id="UP000326396">
    <property type="component" value="Linkage Group LG6"/>
</dbReference>
<dbReference type="InterPro" id="IPR044861">
    <property type="entry name" value="IPNS-like_FE2OG_OXY"/>
</dbReference>
<keyword evidence="7 10" id="KW-0560">Oxidoreductase</keyword>
<dbReference type="EMBL" id="SZYD01000016">
    <property type="protein sequence ID" value="KAD3336841.1"/>
    <property type="molecule type" value="Genomic_DNA"/>
</dbReference>
<dbReference type="FunFam" id="2.60.120.330:FF:000023">
    <property type="entry name" value="Feruloyl CoA ortho-hydroxylase 1"/>
    <property type="match status" value="1"/>
</dbReference>
<name>A0A5N6M9K2_9ASTR</name>
<accession>A0A5N6M9K2</accession>
<organism evidence="12 13">
    <name type="scientific">Mikania micrantha</name>
    <name type="common">bitter vine</name>
    <dbReference type="NCBI Taxonomy" id="192012"/>
    <lineage>
        <taxon>Eukaryota</taxon>
        <taxon>Viridiplantae</taxon>
        <taxon>Streptophyta</taxon>
        <taxon>Embryophyta</taxon>
        <taxon>Tracheophyta</taxon>
        <taxon>Spermatophyta</taxon>
        <taxon>Magnoliopsida</taxon>
        <taxon>eudicotyledons</taxon>
        <taxon>Gunneridae</taxon>
        <taxon>Pentapetalae</taxon>
        <taxon>asterids</taxon>
        <taxon>campanulids</taxon>
        <taxon>Asterales</taxon>
        <taxon>Asteraceae</taxon>
        <taxon>Asteroideae</taxon>
        <taxon>Heliantheae alliance</taxon>
        <taxon>Eupatorieae</taxon>
        <taxon>Mikania</taxon>
    </lineage>
</organism>
<keyword evidence="8 10" id="KW-0408">Iron</keyword>
<dbReference type="GO" id="GO:0016706">
    <property type="term" value="F:2-oxoglutarate-dependent dioxygenase activity"/>
    <property type="evidence" value="ECO:0007669"/>
    <property type="project" value="UniProtKB-ARBA"/>
</dbReference>
<evidence type="ECO:0000256" key="4">
    <source>
        <dbReference type="ARBA" id="ARBA00012885"/>
    </source>
</evidence>
<comment type="similarity">
    <text evidence="3 10">Belongs to the iron/ascorbate-dependent oxidoreductase family.</text>
</comment>
<dbReference type="Gene3D" id="2.60.120.330">
    <property type="entry name" value="B-lactam Antibiotic, Isopenicillin N Synthase, Chain"/>
    <property type="match status" value="1"/>
</dbReference>
<evidence type="ECO:0000256" key="2">
    <source>
        <dbReference type="ARBA" id="ARBA00004918"/>
    </source>
</evidence>